<sequence length="229" mass="25013">MKTVHHTDNITPKVKNLWCHHHGVGIIFSKDREAGQREDEIDQNAREDFNLTSDVEFNIKSIILGRVPESEGLDAELAGLASVGFTGCLSGVRFDSICPLKAALLHRDSRVTVTSPLVPSSCASSSQADSYAAETTHSLSDQPQSVDPGQPLVNAIRSDSALIGGVIAVVIFIIVCAAAIVARFLCIRKETYRNQEVRATQPRDSREFPFSSQADSLSIQSENQKEFFI</sequence>
<dbReference type="EMBL" id="JAHUTJ010033070">
    <property type="protein sequence ID" value="MED6276699.1"/>
    <property type="molecule type" value="Genomic_DNA"/>
</dbReference>
<gene>
    <name evidence="2" type="ORF">CHARACLAT_005659</name>
</gene>
<keyword evidence="1" id="KW-1133">Transmembrane helix</keyword>
<dbReference type="Proteomes" id="UP001352852">
    <property type="component" value="Unassembled WGS sequence"/>
</dbReference>
<accession>A0ABU7DSM2</accession>
<keyword evidence="3" id="KW-1185">Reference proteome</keyword>
<evidence type="ECO:0000256" key="1">
    <source>
        <dbReference type="SAM" id="Phobius"/>
    </source>
</evidence>
<evidence type="ECO:0008006" key="4">
    <source>
        <dbReference type="Google" id="ProtNLM"/>
    </source>
</evidence>
<keyword evidence="1" id="KW-0472">Membrane</keyword>
<organism evidence="2 3">
    <name type="scientific">Characodon lateralis</name>
    <dbReference type="NCBI Taxonomy" id="208331"/>
    <lineage>
        <taxon>Eukaryota</taxon>
        <taxon>Metazoa</taxon>
        <taxon>Chordata</taxon>
        <taxon>Craniata</taxon>
        <taxon>Vertebrata</taxon>
        <taxon>Euteleostomi</taxon>
        <taxon>Actinopterygii</taxon>
        <taxon>Neopterygii</taxon>
        <taxon>Teleostei</taxon>
        <taxon>Neoteleostei</taxon>
        <taxon>Acanthomorphata</taxon>
        <taxon>Ovalentaria</taxon>
        <taxon>Atherinomorphae</taxon>
        <taxon>Cyprinodontiformes</taxon>
        <taxon>Goodeidae</taxon>
        <taxon>Characodon</taxon>
    </lineage>
</organism>
<comment type="caution">
    <text evidence="2">The sequence shown here is derived from an EMBL/GenBank/DDBJ whole genome shotgun (WGS) entry which is preliminary data.</text>
</comment>
<evidence type="ECO:0000313" key="3">
    <source>
        <dbReference type="Proteomes" id="UP001352852"/>
    </source>
</evidence>
<evidence type="ECO:0000313" key="2">
    <source>
        <dbReference type="EMBL" id="MED6276699.1"/>
    </source>
</evidence>
<reference evidence="2 3" key="1">
    <citation type="submission" date="2021-06" db="EMBL/GenBank/DDBJ databases">
        <authorList>
            <person name="Palmer J.M."/>
        </authorList>
    </citation>
    <scope>NUCLEOTIDE SEQUENCE [LARGE SCALE GENOMIC DNA]</scope>
    <source>
        <strain evidence="2 3">CL_MEX2019</strain>
        <tissue evidence="2">Muscle</tissue>
    </source>
</reference>
<proteinExistence type="predicted"/>
<keyword evidence="1" id="KW-0812">Transmembrane</keyword>
<feature type="transmembrane region" description="Helical" evidence="1">
    <location>
        <begin position="161"/>
        <end position="185"/>
    </location>
</feature>
<protein>
    <recommendedName>
        <fullName evidence="4">Laminin G domain-containing protein</fullName>
    </recommendedName>
</protein>
<name>A0ABU7DSM2_9TELE</name>